<dbReference type="SUPFAM" id="SSF54593">
    <property type="entry name" value="Glyoxalase/Bleomycin resistance protein/Dihydroxybiphenyl dioxygenase"/>
    <property type="match status" value="2"/>
</dbReference>
<dbReference type="InterPro" id="IPR004360">
    <property type="entry name" value="Glyas_Fos-R_dOase_dom"/>
</dbReference>
<name>A0A0U2SPL7_STRGL</name>
<dbReference type="Pfam" id="PF00903">
    <property type="entry name" value="Glyoxalase"/>
    <property type="match status" value="1"/>
</dbReference>
<dbReference type="AlphaFoldDB" id="A0A0U2SPL7"/>
<dbReference type="InterPro" id="IPR029068">
    <property type="entry name" value="Glyas_Bleomycin-R_OHBP_Dase"/>
</dbReference>
<accession>A0A0U2SPL7</accession>
<dbReference type="Pfam" id="PF18029">
    <property type="entry name" value="Glyoxalase_6"/>
    <property type="match status" value="1"/>
</dbReference>
<dbReference type="CDD" id="cd07247">
    <property type="entry name" value="SgaA_N_like"/>
    <property type="match status" value="1"/>
</dbReference>
<feature type="domain" description="VOC" evidence="2">
    <location>
        <begin position="15"/>
        <end position="127"/>
    </location>
</feature>
<evidence type="ECO:0000259" key="2">
    <source>
        <dbReference type="PROSITE" id="PS51819"/>
    </source>
</evidence>
<dbReference type="KEGG" id="sgb:WQO_01735"/>
<dbReference type="InterPro" id="IPR041581">
    <property type="entry name" value="Glyoxalase_6"/>
</dbReference>
<sequence length="262" mass="27746">MSGSDERRNVSAQGTPCWVNLMVADLAVARAFYGEVLGWKFRSSSLDDQFLVATAGGHPVAGIGARRPGLAPASVWTPYFAVRDADVTAARIRERGATVAVGPMAMGDGRVGLAADRDGATFGFWEGYTLAWSPGEGQAPTRIDLQTRDVIDAAVFCGEVFGWAEGEDVDVAYRKDHVLVQLGGRVILSLRGGGVQTSPLAHLRPRWLVNFAVDDVERAVAAAMSAGGVSPEPSPATWAPSGFSRTLQDPDGGLFTLSQRDV</sequence>
<dbReference type="EMBL" id="CP013738">
    <property type="protein sequence ID" value="ALU92192.1"/>
    <property type="molecule type" value="Genomic_DNA"/>
</dbReference>
<gene>
    <name evidence="3" type="ORF">WQO_01735</name>
</gene>
<evidence type="ECO:0000313" key="3">
    <source>
        <dbReference type="EMBL" id="ALU92192.1"/>
    </source>
</evidence>
<evidence type="ECO:0000256" key="1">
    <source>
        <dbReference type="SAM" id="MobiDB-lite"/>
    </source>
</evidence>
<feature type="region of interest" description="Disordered" evidence="1">
    <location>
        <begin position="226"/>
        <end position="252"/>
    </location>
</feature>
<dbReference type="PROSITE" id="PS51819">
    <property type="entry name" value="VOC"/>
    <property type="match status" value="1"/>
</dbReference>
<dbReference type="InterPro" id="IPR037523">
    <property type="entry name" value="VOC_core"/>
</dbReference>
<proteinExistence type="predicted"/>
<dbReference type="Proteomes" id="UP000064183">
    <property type="component" value="Chromosome"/>
</dbReference>
<dbReference type="Gene3D" id="3.10.180.10">
    <property type="entry name" value="2,3-Dihydroxybiphenyl 1,2-Dioxygenase, domain 1"/>
    <property type="match status" value="2"/>
</dbReference>
<dbReference type="PANTHER" id="PTHR33993">
    <property type="entry name" value="GLYOXALASE-RELATED"/>
    <property type="match status" value="1"/>
</dbReference>
<reference evidence="3 4" key="1">
    <citation type="journal article" date="2012" name="J. Bacteriol.">
        <title>Draft genome sequence of Streptomyces globisporus C-1027, which produces an antitumor antibiotic consisting of a nine-membered enediyne with a chromoprotein.</title>
        <authorList>
            <person name="Wang L."/>
            <person name="Wang S."/>
            <person name="He Q."/>
            <person name="Yu T."/>
            <person name="Li Q."/>
            <person name="Hong B."/>
        </authorList>
    </citation>
    <scope>NUCLEOTIDE SEQUENCE [LARGE SCALE GENOMIC DNA]</scope>
    <source>
        <strain evidence="3 4">C-1027</strain>
    </source>
</reference>
<organism evidence="3 4">
    <name type="scientific">Streptomyces globisporus C-1027</name>
    <dbReference type="NCBI Taxonomy" id="1172567"/>
    <lineage>
        <taxon>Bacteria</taxon>
        <taxon>Bacillati</taxon>
        <taxon>Actinomycetota</taxon>
        <taxon>Actinomycetes</taxon>
        <taxon>Kitasatosporales</taxon>
        <taxon>Streptomycetaceae</taxon>
        <taxon>Streptomyces</taxon>
    </lineage>
</organism>
<evidence type="ECO:0000313" key="4">
    <source>
        <dbReference type="Proteomes" id="UP000064183"/>
    </source>
</evidence>
<protein>
    <submittedName>
        <fullName evidence="3">Bleomycin resistance protein</fullName>
    </submittedName>
</protein>
<dbReference type="PANTHER" id="PTHR33993:SF10">
    <property type="entry name" value="CONSERVED PROTEIN"/>
    <property type="match status" value="1"/>
</dbReference>
<dbReference type="InterPro" id="IPR052164">
    <property type="entry name" value="Anthracycline_SecMetBiosynth"/>
</dbReference>